<keyword evidence="3" id="KW-1185">Reference proteome</keyword>
<proteinExistence type="predicted"/>
<sequence length="507" mass="56461">MAAIERNEVALRVEKWATAVRENQDIRNQVKEPGKLAQLAVSDCDFDNSASGITHTEYLHLRTVWYRYMRNHIDSFAGLLKDDKETGYKGFISPQADALATQLMARKSTFLSQYLEECQRTAGDVGYLHPSFQCGYYANVRYWQVMVTAHTKGNDAGGSKIFKPTVRSGNTRPVTPQQQQQHDVSVSPSQLSQSGSPLRFTTPAAKSHPPARGTSANSPSADEAYVNTALLLFLQAVTQDFHKHFPSLHWVPPRMAMHLKVPVENARTKKYEDSILLEARVDGYLCDAALEGGLSRPIVICEAKSALRSSIQVATERQEAAEMAAWICHDRGGHGLLQSSASGRKRRLMISQTRDEIWIIVGEYGHAYEEYIRNAPRRAGMSSTNAPPLRYTALASSFEETLGSPTFLDQLDKMKGAGDIQGWEDPVVQTALAERSGRKQAERSQRHNRTGGGPDLPKVDGFLVMHRFGPWKTHDPANMDVFVRRLLGLMIQLHSAPSRQLSSRASK</sequence>
<evidence type="ECO:0000313" key="2">
    <source>
        <dbReference type="EMBL" id="KAK4247136.1"/>
    </source>
</evidence>
<dbReference type="EMBL" id="MU857659">
    <property type="protein sequence ID" value="KAK4247136.1"/>
    <property type="molecule type" value="Genomic_DNA"/>
</dbReference>
<reference evidence="2" key="2">
    <citation type="submission" date="2023-05" db="EMBL/GenBank/DDBJ databases">
        <authorList>
            <consortium name="Lawrence Berkeley National Laboratory"/>
            <person name="Steindorff A."/>
            <person name="Hensen N."/>
            <person name="Bonometti L."/>
            <person name="Westerberg I."/>
            <person name="Brannstrom I.O."/>
            <person name="Guillou S."/>
            <person name="Cros-Aarteil S."/>
            <person name="Calhoun S."/>
            <person name="Haridas S."/>
            <person name="Kuo A."/>
            <person name="Mondo S."/>
            <person name="Pangilinan J."/>
            <person name="Riley R."/>
            <person name="Labutti K."/>
            <person name="Andreopoulos B."/>
            <person name="Lipzen A."/>
            <person name="Chen C."/>
            <person name="Yanf M."/>
            <person name="Daum C."/>
            <person name="Ng V."/>
            <person name="Clum A."/>
            <person name="Ohm R."/>
            <person name="Martin F."/>
            <person name="Silar P."/>
            <person name="Natvig D."/>
            <person name="Lalanne C."/>
            <person name="Gautier V."/>
            <person name="Ament-Velasquez S.L."/>
            <person name="Kruys A."/>
            <person name="Hutchinson M.I."/>
            <person name="Powell A.J."/>
            <person name="Barry K."/>
            <person name="Miller A.N."/>
            <person name="Grigoriev I.V."/>
            <person name="Debuchy R."/>
            <person name="Gladieux P."/>
            <person name="Thoren M.H."/>
            <person name="Johannesson H."/>
        </authorList>
    </citation>
    <scope>NUCLEOTIDE SEQUENCE</scope>
    <source>
        <strain evidence="2">CBS 359.72</strain>
    </source>
</reference>
<gene>
    <name evidence="2" type="ORF">C7999DRAFT_14794</name>
</gene>
<reference evidence="2" key="1">
    <citation type="journal article" date="2023" name="Mol. Phylogenet. Evol.">
        <title>Genome-scale phylogeny and comparative genomics of the fungal order Sordariales.</title>
        <authorList>
            <person name="Hensen N."/>
            <person name="Bonometti L."/>
            <person name="Westerberg I."/>
            <person name="Brannstrom I.O."/>
            <person name="Guillou S."/>
            <person name="Cros-Aarteil S."/>
            <person name="Calhoun S."/>
            <person name="Haridas S."/>
            <person name="Kuo A."/>
            <person name="Mondo S."/>
            <person name="Pangilinan J."/>
            <person name="Riley R."/>
            <person name="LaButti K."/>
            <person name="Andreopoulos B."/>
            <person name="Lipzen A."/>
            <person name="Chen C."/>
            <person name="Yan M."/>
            <person name="Daum C."/>
            <person name="Ng V."/>
            <person name="Clum A."/>
            <person name="Steindorff A."/>
            <person name="Ohm R.A."/>
            <person name="Martin F."/>
            <person name="Silar P."/>
            <person name="Natvig D.O."/>
            <person name="Lalanne C."/>
            <person name="Gautier V."/>
            <person name="Ament-Velasquez S.L."/>
            <person name="Kruys A."/>
            <person name="Hutchinson M.I."/>
            <person name="Powell A.J."/>
            <person name="Barry K."/>
            <person name="Miller A.N."/>
            <person name="Grigoriev I.V."/>
            <person name="Debuchy R."/>
            <person name="Gladieux P."/>
            <person name="Hiltunen Thoren M."/>
            <person name="Johannesson H."/>
        </authorList>
    </citation>
    <scope>NUCLEOTIDE SEQUENCE</scope>
    <source>
        <strain evidence="2">CBS 359.72</strain>
    </source>
</reference>
<accession>A0AAN7CSM7</accession>
<name>A0AAN7CSM7_9PEZI</name>
<feature type="compositionally biased region" description="Polar residues" evidence="1">
    <location>
        <begin position="167"/>
        <end position="183"/>
    </location>
</feature>
<dbReference type="AlphaFoldDB" id="A0AAN7CSM7"/>
<feature type="region of interest" description="Disordered" evidence="1">
    <location>
        <begin position="433"/>
        <end position="458"/>
    </location>
</feature>
<feature type="compositionally biased region" description="Low complexity" evidence="1">
    <location>
        <begin position="184"/>
        <end position="198"/>
    </location>
</feature>
<dbReference type="Proteomes" id="UP001303647">
    <property type="component" value="Unassembled WGS sequence"/>
</dbReference>
<protein>
    <submittedName>
        <fullName evidence="2">Uncharacterized protein</fullName>
    </submittedName>
</protein>
<comment type="caution">
    <text evidence="2">The sequence shown here is derived from an EMBL/GenBank/DDBJ whole genome shotgun (WGS) entry which is preliminary data.</text>
</comment>
<evidence type="ECO:0000256" key="1">
    <source>
        <dbReference type="SAM" id="MobiDB-lite"/>
    </source>
</evidence>
<feature type="region of interest" description="Disordered" evidence="1">
    <location>
        <begin position="157"/>
        <end position="220"/>
    </location>
</feature>
<feature type="compositionally biased region" description="Basic and acidic residues" evidence="1">
    <location>
        <begin position="435"/>
        <end position="445"/>
    </location>
</feature>
<evidence type="ECO:0000313" key="3">
    <source>
        <dbReference type="Proteomes" id="UP001303647"/>
    </source>
</evidence>
<organism evidence="2 3">
    <name type="scientific">Corynascus novoguineensis</name>
    <dbReference type="NCBI Taxonomy" id="1126955"/>
    <lineage>
        <taxon>Eukaryota</taxon>
        <taxon>Fungi</taxon>
        <taxon>Dikarya</taxon>
        <taxon>Ascomycota</taxon>
        <taxon>Pezizomycotina</taxon>
        <taxon>Sordariomycetes</taxon>
        <taxon>Sordariomycetidae</taxon>
        <taxon>Sordariales</taxon>
        <taxon>Chaetomiaceae</taxon>
        <taxon>Corynascus</taxon>
    </lineage>
</organism>